<dbReference type="eggNOG" id="ENOG50348RI">
    <property type="taxonomic scope" value="Bacteria"/>
</dbReference>
<organism evidence="2 3">
    <name type="scientific">Catenulispora acidiphila (strain DSM 44928 / JCM 14897 / NBRC 102108 / NRRL B-24433 / ID139908)</name>
    <dbReference type="NCBI Taxonomy" id="479433"/>
    <lineage>
        <taxon>Bacteria</taxon>
        <taxon>Bacillati</taxon>
        <taxon>Actinomycetota</taxon>
        <taxon>Actinomycetes</taxon>
        <taxon>Catenulisporales</taxon>
        <taxon>Catenulisporaceae</taxon>
        <taxon>Catenulispora</taxon>
    </lineage>
</organism>
<evidence type="ECO:0000256" key="1">
    <source>
        <dbReference type="SAM" id="Phobius"/>
    </source>
</evidence>
<name>C7Q0B0_CATAD</name>
<dbReference type="Proteomes" id="UP000000851">
    <property type="component" value="Chromosome"/>
</dbReference>
<evidence type="ECO:0008006" key="4">
    <source>
        <dbReference type="Google" id="ProtNLM"/>
    </source>
</evidence>
<dbReference type="InParanoid" id="C7Q0B0"/>
<keyword evidence="3" id="KW-1185">Reference proteome</keyword>
<dbReference type="RefSeq" id="WP_015797167.1">
    <property type="nucleotide sequence ID" value="NC_013131.1"/>
</dbReference>
<evidence type="ECO:0000313" key="2">
    <source>
        <dbReference type="EMBL" id="ACU77443.1"/>
    </source>
</evidence>
<dbReference type="KEGG" id="cai:Caci_8627"/>
<evidence type="ECO:0000313" key="3">
    <source>
        <dbReference type="Proteomes" id="UP000000851"/>
    </source>
</evidence>
<dbReference type="OrthoDB" id="3469619at2"/>
<gene>
    <name evidence="2" type="ordered locus">Caci_8627</name>
</gene>
<accession>C7Q0B0</accession>
<keyword evidence="1" id="KW-0812">Transmembrane</keyword>
<dbReference type="STRING" id="479433.Caci_8627"/>
<proteinExistence type="predicted"/>
<reference evidence="2 3" key="1">
    <citation type="journal article" date="2009" name="Stand. Genomic Sci.">
        <title>Complete genome sequence of Catenulispora acidiphila type strain (ID 139908).</title>
        <authorList>
            <person name="Copeland A."/>
            <person name="Lapidus A."/>
            <person name="Glavina Del Rio T."/>
            <person name="Nolan M."/>
            <person name="Lucas S."/>
            <person name="Chen F."/>
            <person name="Tice H."/>
            <person name="Cheng J.F."/>
            <person name="Bruce D."/>
            <person name="Goodwin L."/>
            <person name="Pitluck S."/>
            <person name="Mikhailova N."/>
            <person name="Pati A."/>
            <person name="Ivanova N."/>
            <person name="Mavromatis K."/>
            <person name="Chen A."/>
            <person name="Palaniappan K."/>
            <person name="Chain P."/>
            <person name="Land M."/>
            <person name="Hauser L."/>
            <person name="Chang Y.J."/>
            <person name="Jeffries C.D."/>
            <person name="Chertkov O."/>
            <person name="Brettin T."/>
            <person name="Detter J.C."/>
            <person name="Han C."/>
            <person name="Ali Z."/>
            <person name="Tindall B.J."/>
            <person name="Goker M."/>
            <person name="Bristow J."/>
            <person name="Eisen J.A."/>
            <person name="Markowitz V."/>
            <person name="Hugenholtz P."/>
            <person name="Kyrpides N.C."/>
            <person name="Klenk H.P."/>
        </authorList>
    </citation>
    <scope>NUCLEOTIDE SEQUENCE [LARGE SCALE GENOMIC DNA]</scope>
    <source>
        <strain evidence="3">DSM 44928 / JCM 14897 / NBRC 102108 / NRRL B-24433 / ID139908</strain>
    </source>
</reference>
<keyword evidence="1" id="KW-0472">Membrane</keyword>
<dbReference type="AlphaFoldDB" id="C7Q0B0"/>
<feature type="transmembrane region" description="Helical" evidence="1">
    <location>
        <begin position="233"/>
        <end position="255"/>
    </location>
</feature>
<dbReference type="HOGENOM" id="CLU_1105289_0_0_11"/>
<dbReference type="EMBL" id="CP001700">
    <property type="protein sequence ID" value="ACU77443.1"/>
    <property type="molecule type" value="Genomic_DNA"/>
</dbReference>
<keyword evidence="1" id="KW-1133">Transmembrane helix</keyword>
<sequence precursor="true">MVTAGVLVALLGICLLIASGTSLALKMGSNRARRLVEGTAIVPIGTLRAGVRRVAVLGTVGFGLGGPVRAPVSEVECAWYRIQLVRSPSRSKDESPPPEDVLFTYAAPGPPALSDSSGAVLVDPAFLISAPNLDDPVATELTYRVLGSDPSGRVESLVPRKFLDDTRRSETLQLWEIRLVAGRQVYVLGSTRQQNGSVMLAPAKHDRFTVFTTDERSTVIARRRTNAANQRELAVFLGRFGAVLTVAGGLILLLAL</sequence>
<protein>
    <recommendedName>
        <fullName evidence="4">RING-type E3 ubiquitin transferase</fullName>
    </recommendedName>
</protein>